<dbReference type="Proteomes" id="UP000504606">
    <property type="component" value="Unplaced"/>
</dbReference>
<keyword evidence="6 9" id="KW-0472">Membrane</keyword>
<keyword evidence="4 9" id="KW-0812">Transmembrane</keyword>
<sequence length="148" mass="16466">MGVHGDYLRGASRMASRMAGVGGWSPGRGAQRGPQRGPQRGLWAAAGGTPINMLVSQHKKISCGRLCAISLGLFTLLVGVLLSSVPWLDYMIQKDLRLRNDTMSYYYWQKPGVVRLTKVYIFNVTNPDGVLKRGERPRLQQVGPYVYR</sequence>
<evidence type="ECO:0000256" key="4">
    <source>
        <dbReference type="ARBA" id="ARBA00022692"/>
    </source>
</evidence>
<dbReference type="RefSeq" id="XP_052123336.1">
    <property type="nucleotide sequence ID" value="XM_052267376.1"/>
</dbReference>
<dbReference type="GO" id="GO:0005737">
    <property type="term" value="C:cytoplasm"/>
    <property type="evidence" value="ECO:0007669"/>
    <property type="project" value="TreeGrafter"/>
</dbReference>
<feature type="transmembrane region" description="Helical" evidence="9">
    <location>
        <begin position="66"/>
        <end position="88"/>
    </location>
</feature>
<evidence type="ECO:0000313" key="11">
    <source>
        <dbReference type="RefSeq" id="XP_052123336.1"/>
    </source>
</evidence>
<accession>A0A9C6U116</accession>
<protein>
    <submittedName>
        <fullName evidence="11">Lysosome membrane protein 2-like</fullName>
    </submittedName>
</protein>
<name>A0A9C6U116_FRAOC</name>
<gene>
    <name evidence="11" type="primary">LOC127749374</name>
</gene>
<dbReference type="PRINTS" id="PR01609">
    <property type="entry name" value="CD36FAMILY"/>
</dbReference>
<dbReference type="PANTHER" id="PTHR11923:SF88">
    <property type="entry name" value="DEBRIS BUSTER, ISOFORM D"/>
    <property type="match status" value="1"/>
</dbReference>
<evidence type="ECO:0000256" key="6">
    <source>
        <dbReference type="ARBA" id="ARBA00023136"/>
    </source>
</evidence>
<evidence type="ECO:0000313" key="10">
    <source>
        <dbReference type="Proteomes" id="UP000504606"/>
    </source>
</evidence>
<comment type="subcellular location">
    <subcellularLocation>
        <location evidence="1">Cell membrane</location>
    </subcellularLocation>
</comment>
<evidence type="ECO:0000256" key="9">
    <source>
        <dbReference type="SAM" id="Phobius"/>
    </source>
</evidence>
<evidence type="ECO:0000256" key="8">
    <source>
        <dbReference type="SAM" id="MobiDB-lite"/>
    </source>
</evidence>
<evidence type="ECO:0000256" key="5">
    <source>
        <dbReference type="ARBA" id="ARBA00022989"/>
    </source>
</evidence>
<keyword evidence="3" id="KW-1003">Cell membrane</keyword>
<dbReference type="AlphaFoldDB" id="A0A9C6U116"/>
<reference evidence="11" key="1">
    <citation type="submission" date="2025-08" db="UniProtKB">
        <authorList>
            <consortium name="RefSeq"/>
        </authorList>
    </citation>
    <scope>IDENTIFICATION</scope>
    <source>
        <tissue evidence="11">Whole organism</tissue>
    </source>
</reference>
<organism evidence="10 11">
    <name type="scientific">Frankliniella occidentalis</name>
    <name type="common">Western flower thrips</name>
    <name type="synonym">Euthrips occidentalis</name>
    <dbReference type="NCBI Taxonomy" id="133901"/>
    <lineage>
        <taxon>Eukaryota</taxon>
        <taxon>Metazoa</taxon>
        <taxon>Ecdysozoa</taxon>
        <taxon>Arthropoda</taxon>
        <taxon>Hexapoda</taxon>
        <taxon>Insecta</taxon>
        <taxon>Pterygota</taxon>
        <taxon>Neoptera</taxon>
        <taxon>Paraneoptera</taxon>
        <taxon>Thysanoptera</taxon>
        <taxon>Terebrantia</taxon>
        <taxon>Thripoidea</taxon>
        <taxon>Thripidae</taxon>
        <taxon>Frankliniella</taxon>
    </lineage>
</organism>
<dbReference type="GO" id="GO:0005886">
    <property type="term" value="C:plasma membrane"/>
    <property type="evidence" value="ECO:0007669"/>
    <property type="project" value="UniProtKB-SubCell"/>
</dbReference>
<proteinExistence type="inferred from homology"/>
<keyword evidence="10" id="KW-1185">Reference proteome</keyword>
<keyword evidence="5 9" id="KW-1133">Transmembrane helix</keyword>
<evidence type="ECO:0000256" key="7">
    <source>
        <dbReference type="ARBA" id="ARBA00023180"/>
    </source>
</evidence>
<dbReference type="KEGG" id="foc:127749374"/>
<feature type="region of interest" description="Disordered" evidence="8">
    <location>
        <begin position="20"/>
        <end position="41"/>
    </location>
</feature>
<dbReference type="PANTHER" id="PTHR11923">
    <property type="entry name" value="SCAVENGER RECEPTOR CLASS B TYPE-1 SR-B1"/>
    <property type="match status" value="1"/>
</dbReference>
<dbReference type="InterPro" id="IPR002159">
    <property type="entry name" value="CD36_fam"/>
</dbReference>
<keyword evidence="7" id="KW-0325">Glycoprotein</keyword>
<evidence type="ECO:0000256" key="3">
    <source>
        <dbReference type="ARBA" id="ARBA00022475"/>
    </source>
</evidence>
<dbReference type="GeneID" id="127749374"/>
<dbReference type="GO" id="GO:0005044">
    <property type="term" value="F:scavenger receptor activity"/>
    <property type="evidence" value="ECO:0007669"/>
    <property type="project" value="TreeGrafter"/>
</dbReference>
<comment type="similarity">
    <text evidence="2">Belongs to the CD36 family.</text>
</comment>
<evidence type="ECO:0000256" key="1">
    <source>
        <dbReference type="ARBA" id="ARBA00004236"/>
    </source>
</evidence>
<feature type="compositionally biased region" description="Low complexity" evidence="8">
    <location>
        <begin position="27"/>
        <end position="41"/>
    </location>
</feature>
<evidence type="ECO:0000256" key="2">
    <source>
        <dbReference type="ARBA" id="ARBA00010532"/>
    </source>
</evidence>
<dbReference type="Pfam" id="PF01130">
    <property type="entry name" value="CD36"/>
    <property type="match status" value="1"/>
</dbReference>
<dbReference type="OrthoDB" id="18585at2759"/>